<dbReference type="Gene3D" id="2.60.120.620">
    <property type="entry name" value="q2cbj1_9rhob like domain"/>
    <property type="match status" value="1"/>
</dbReference>
<organism evidence="4 5">
    <name type="scientific">Glycine soja</name>
    <name type="common">Wild soybean</name>
    <dbReference type="NCBI Taxonomy" id="3848"/>
    <lineage>
        <taxon>Eukaryota</taxon>
        <taxon>Viridiplantae</taxon>
        <taxon>Streptophyta</taxon>
        <taxon>Embryophyta</taxon>
        <taxon>Tracheophyta</taxon>
        <taxon>Spermatophyta</taxon>
        <taxon>Magnoliopsida</taxon>
        <taxon>eudicotyledons</taxon>
        <taxon>Gunneridae</taxon>
        <taxon>Pentapetalae</taxon>
        <taxon>rosids</taxon>
        <taxon>fabids</taxon>
        <taxon>Fabales</taxon>
        <taxon>Fabaceae</taxon>
        <taxon>Papilionoideae</taxon>
        <taxon>50 kb inversion clade</taxon>
        <taxon>NPAAA clade</taxon>
        <taxon>indigoferoid/millettioid clade</taxon>
        <taxon>Phaseoleae</taxon>
        <taxon>Glycine</taxon>
        <taxon>Glycine subgen. Soja</taxon>
    </lineage>
</organism>
<sequence length="286" mass="32615">MGILSPEPLQFFNSQGYLVIESFASSDEIESMMQRMEQLVDEFDPSSTASIFSTKNQQKLTDDYFFDSVERISFFFEEKAFGDDGKLKQPKQLSLNKVGHALHEIEPAFKKFSSSEKVSSLMHSLGYKRPVVMQSMYIFKQPGIGGEVVPHQDNSFLYTEPQTCTGLWLALEDANILNGCLWAIPGSHKNGLVRRFLRDKDGVKFDRPSPSYDQKDFVPIEVKAGSLVVIHGDLIHQSFENQSQKSRHAYSLHVVDTVGCKWAPENWIRRKVEPEPLFQLLISWRG</sequence>
<accession>A0A445JZW4</accession>
<protein>
    <submittedName>
        <fullName evidence="4">Phytanoyl-CoA dioxygenase isoform B</fullName>
    </submittedName>
</protein>
<evidence type="ECO:0000256" key="1">
    <source>
        <dbReference type="ARBA" id="ARBA00001962"/>
    </source>
</evidence>
<evidence type="ECO:0000256" key="3">
    <source>
        <dbReference type="ARBA" id="ARBA00023004"/>
    </source>
</evidence>
<keyword evidence="2" id="KW-0479">Metal-binding</keyword>
<dbReference type="SUPFAM" id="SSF51197">
    <property type="entry name" value="Clavaminate synthase-like"/>
    <property type="match status" value="1"/>
</dbReference>
<dbReference type="Proteomes" id="UP000289340">
    <property type="component" value="Chromosome 7"/>
</dbReference>
<dbReference type="PANTHER" id="PTHR20883:SF15">
    <property type="entry name" value="PHYTANOYL-COA DIOXYGENASE DOMAIN-CONTAINING PROTEIN 1"/>
    <property type="match status" value="1"/>
</dbReference>
<dbReference type="GO" id="GO:0046872">
    <property type="term" value="F:metal ion binding"/>
    <property type="evidence" value="ECO:0007669"/>
    <property type="project" value="UniProtKB-KW"/>
</dbReference>
<proteinExistence type="predicted"/>
<dbReference type="AlphaFoldDB" id="A0A445JZW4"/>
<keyword evidence="5" id="KW-1185">Reference proteome</keyword>
<gene>
    <name evidence="4" type="ORF">D0Y65_018622</name>
</gene>
<dbReference type="PANTHER" id="PTHR20883">
    <property type="entry name" value="PHYTANOYL-COA DIOXYGENASE DOMAIN CONTAINING 1"/>
    <property type="match status" value="1"/>
</dbReference>
<evidence type="ECO:0000313" key="4">
    <source>
        <dbReference type="EMBL" id="RZC04073.1"/>
    </source>
</evidence>
<comment type="caution">
    <text evidence="4">The sequence shown here is derived from an EMBL/GenBank/DDBJ whole genome shotgun (WGS) entry which is preliminary data.</text>
</comment>
<keyword evidence="4" id="KW-0560">Oxidoreductase</keyword>
<dbReference type="Pfam" id="PF05721">
    <property type="entry name" value="PhyH"/>
    <property type="match status" value="1"/>
</dbReference>
<evidence type="ECO:0000256" key="2">
    <source>
        <dbReference type="ARBA" id="ARBA00022723"/>
    </source>
</evidence>
<name>A0A445JZW4_GLYSO</name>
<dbReference type="InterPro" id="IPR008775">
    <property type="entry name" value="Phytyl_CoA_dOase-like"/>
</dbReference>
<comment type="cofactor">
    <cofactor evidence="1">
        <name>Fe cation</name>
        <dbReference type="ChEBI" id="CHEBI:24875"/>
    </cofactor>
</comment>
<reference evidence="4 5" key="1">
    <citation type="submission" date="2018-09" db="EMBL/GenBank/DDBJ databases">
        <title>A high-quality reference genome of wild soybean provides a powerful tool to mine soybean genomes.</title>
        <authorList>
            <person name="Xie M."/>
            <person name="Chung C.Y.L."/>
            <person name="Li M.-W."/>
            <person name="Wong F.-L."/>
            <person name="Chan T.-F."/>
            <person name="Lam H.-M."/>
        </authorList>
    </citation>
    <scope>NUCLEOTIDE SEQUENCE [LARGE SCALE GENOMIC DNA]</scope>
    <source>
        <strain evidence="5">cv. W05</strain>
        <tissue evidence="4">Hypocotyl of etiolated seedlings</tissue>
    </source>
</reference>
<dbReference type="EMBL" id="QZWG01000007">
    <property type="protein sequence ID" value="RZC04073.1"/>
    <property type="molecule type" value="Genomic_DNA"/>
</dbReference>
<keyword evidence="3" id="KW-0408">Iron</keyword>
<dbReference type="GO" id="GO:0048244">
    <property type="term" value="F:phytanoyl-CoA dioxygenase activity"/>
    <property type="evidence" value="ECO:0007669"/>
    <property type="project" value="TreeGrafter"/>
</dbReference>
<keyword evidence="4" id="KW-0223">Dioxygenase</keyword>
<evidence type="ECO:0000313" key="5">
    <source>
        <dbReference type="Proteomes" id="UP000289340"/>
    </source>
</evidence>